<protein>
    <recommendedName>
        <fullName evidence="4">Secreted protein</fullName>
    </recommendedName>
</protein>
<dbReference type="AlphaFoldDB" id="A0A6A5YA82"/>
<evidence type="ECO:0000313" key="2">
    <source>
        <dbReference type="EMBL" id="KAF2021710.1"/>
    </source>
</evidence>
<keyword evidence="1" id="KW-0732">Signal</keyword>
<feature type="signal peptide" evidence="1">
    <location>
        <begin position="1"/>
        <end position="15"/>
    </location>
</feature>
<feature type="chain" id="PRO_5025376082" description="Secreted protein" evidence="1">
    <location>
        <begin position="16"/>
        <end position="143"/>
    </location>
</feature>
<dbReference type="Proteomes" id="UP000799778">
    <property type="component" value="Unassembled WGS sequence"/>
</dbReference>
<evidence type="ECO:0000256" key="1">
    <source>
        <dbReference type="SAM" id="SignalP"/>
    </source>
</evidence>
<evidence type="ECO:0000313" key="3">
    <source>
        <dbReference type="Proteomes" id="UP000799778"/>
    </source>
</evidence>
<gene>
    <name evidence="2" type="ORF">BU24DRAFT_26186</name>
</gene>
<name>A0A6A5YA82_9PLEO</name>
<proteinExistence type="predicted"/>
<dbReference type="GeneID" id="54279901"/>
<dbReference type="RefSeq" id="XP_033390049.1">
    <property type="nucleotide sequence ID" value="XM_033522504.1"/>
</dbReference>
<evidence type="ECO:0008006" key="4">
    <source>
        <dbReference type="Google" id="ProtNLM"/>
    </source>
</evidence>
<keyword evidence="3" id="KW-1185">Reference proteome</keyword>
<organism evidence="2 3">
    <name type="scientific">Aaosphaeria arxii CBS 175.79</name>
    <dbReference type="NCBI Taxonomy" id="1450172"/>
    <lineage>
        <taxon>Eukaryota</taxon>
        <taxon>Fungi</taxon>
        <taxon>Dikarya</taxon>
        <taxon>Ascomycota</taxon>
        <taxon>Pezizomycotina</taxon>
        <taxon>Dothideomycetes</taxon>
        <taxon>Pleosporomycetidae</taxon>
        <taxon>Pleosporales</taxon>
        <taxon>Pleosporales incertae sedis</taxon>
        <taxon>Aaosphaeria</taxon>
    </lineage>
</organism>
<accession>A0A6A5YA82</accession>
<reference evidence="2" key="1">
    <citation type="journal article" date="2020" name="Stud. Mycol.">
        <title>101 Dothideomycetes genomes: a test case for predicting lifestyles and emergence of pathogens.</title>
        <authorList>
            <person name="Haridas S."/>
            <person name="Albert R."/>
            <person name="Binder M."/>
            <person name="Bloem J."/>
            <person name="Labutti K."/>
            <person name="Salamov A."/>
            <person name="Andreopoulos B."/>
            <person name="Baker S."/>
            <person name="Barry K."/>
            <person name="Bills G."/>
            <person name="Bluhm B."/>
            <person name="Cannon C."/>
            <person name="Castanera R."/>
            <person name="Culley D."/>
            <person name="Daum C."/>
            <person name="Ezra D."/>
            <person name="Gonzalez J."/>
            <person name="Henrissat B."/>
            <person name="Kuo A."/>
            <person name="Liang C."/>
            <person name="Lipzen A."/>
            <person name="Lutzoni F."/>
            <person name="Magnuson J."/>
            <person name="Mondo S."/>
            <person name="Nolan M."/>
            <person name="Ohm R."/>
            <person name="Pangilinan J."/>
            <person name="Park H.-J."/>
            <person name="Ramirez L."/>
            <person name="Alfaro M."/>
            <person name="Sun H."/>
            <person name="Tritt A."/>
            <person name="Yoshinaga Y."/>
            <person name="Zwiers L.-H."/>
            <person name="Turgeon B."/>
            <person name="Goodwin S."/>
            <person name="Spatafora J."/>
            <person name="Crous P."/>
            <person name="Grigoriev I."/>
        </authorList>
    </citation>
    <scope>NUCLEOTIDE SEQUENCE</scope>
    <source>
        <strain evidence="2">CBS 175.79</strain>
    </source>
</reference>
<dbReference type="EMBL" id="ML978066">
    <property type="protein sequence ID" value="KAF2021710.1"/>
    <property type="molecule type" value="Genomic_DNA"/>
</dbReference>
<sequence length="143" mass="16573">MLFLIVCAISGLQHTQIVVEHLNTNGGRITVNFIEDARYNAQLYALLGVNQPTSCPLSWLRGTPDIIVLDYQQLHFFFIVKVKDNVHLGGFVGRHPLKEKTRCMVIVFEEAFDNVCFFKLMHSTRAENYSFRFICMFYFVCNK</sequence>